<feature type="transmembrane region" description="Helical" evidence="1">
    <location>
        <begin position="35"/>
        <end position="57"/>
    </location>
</feature>
<dbReference type="RefSeq" id="WP_380595245.1">
    <property type="nucleotide sequence ID" value="NZ_JBHSDU010000001.1"/>
</dbReference>
<evidence type="ECO:0000256" key="1">
    <source>
        <dbReference type="SAM" id="Phobius"/>
    </source>
</evidence>
<keyword evidence="1" id="KW-1133">Transmembrane helix</keyword>
<keyword evidence="3" id="KW-1185">Reference proteome</keyword>
<reference evidence="3" key="1">
    <citation type="journal article" date="2019" name="Int. J. Syst. Evol. Microbiol.">
        <title>The Global Catalogue of Microorganisms (GCM) 10K type strain sequencing project: providing services to taxonomists for standard genome sequencing and annotation.</title>
        <authorList>
            <consortium name="The Broad Institute Genomics Platform"/>
            <consortium name="The Broad Institute Genome Sequencing Center for Infectious Disease"/>
            <person name="Wu L."/>
            <person name="Ma J."/>
        </authorList>
    </citation>
    <scope>NUCLEOTIDE SEQUENCE [LARGE SCALE GENOMIC DNA]</scope>
    <source>
        <strain evidence="3">CGMCC 1.10759</strain>
    </source>
</reference>
<evidence type="ECO:0000313" key="3">
    <source>
        <dbReference type="Proteomes" id="UP001595904"/>
    </source>
</evidence>
<keyword evidence="1" id="KW-0472">Membrane</keyword>
<comment type="caution">
    <text evidence="2">The sequence shown here is derived from an EMBL/GenBank/DDBJ whole genome shotgun (WGS) entry which is preliminary data.</text>
</comment>
<organism evidence="2 3">
    <name type="scientific">Steroidobacter flavus</name>
    <dbReference type="NCBI Taxonomy" id="1842136"/>
    <lineage>
        <taxon>Bacteria</taxon>
        <taxon>Pseudomonadati</taxon>
        <taxon>Pseudomonadota</taxon>
        <taxon>Gammaproteobacteria</taxon>
        <taxon>Steroidobacterales</taxon>
        <taxon>Steroidobacteraceae</taxon>
        <taxon>Steroidobacter</taxon>
    </lineage>
</organism>
<name>A0ABV8SLM1_9GAMM</name>
<proteinExistence type="predicted"/>
<accession>A0ABV8SLM1</accession>
<feature type="transmembrane region" description="Helical" evidence="1">
    <location>
        <begin position="78"/>
        <end position="98"/>
    </location>
</feature>
<sequence length="175" mass="19210">MLNKFAKALLVGTSVAPVLFTLSFLEYRSGRFWPIGASYIGVALGLAILCILLMHAAKTQLQVLRFTISSASTADKEVLGFLLTYVLPLFVSGSSAVAIDGQTVAFIVMLFGFVVWSTHAYDFNPIMGLLGYHFFEVTNSQGISYVLITRKQIVSVRDVTEVVQLTEYVVLDKSI</sequence>
<gene>
    <name evidence="2" type="ORF">ACFPN2_04125</name>
</gene>
<dbReference type="EMBL" id="JBHSDU010000001">
    <property type="protein sequence ID" value="MFC4308260.1"/>
    <property type="molecule type" value="Genomic_DNA"/>
</dbReference>
<protein>
    <submittedName>
        <fullName evidence="2">Uncharacterized protein</fullName>
    </submittedName>
</protein>
<evidence type="ECO:0000313" key="2">
    <source>
        <dbReference type="EMBL" id="MFC4308260.1"/>
    </source>
</evidence>
<keyword evidence="1" id="KW-0812">Transmembrane</keyword>
<dbReference type="Proteomes" id="UP001595904">
    <property type="component" value="Unassembled WGS sequence"/>
</dbReference>
<feature type="transmembrane region" description="Helical" evidence="1">
    <location>
        <begin position="104"/>
        <end position="121"/>
    </location>
</feature>